<proteinExistence type="inferred from homology"/>
<name>A0A0N4UYP1_ENTVE</name>
<feature type="repeat" description="Filamin" evidence="3">
    <location>
        <begin position="279"/>
        <end position="371"/>
    </location>
</feature>
<dbReference type="AlphaFoldDB" id="A0A0N4UYP1"/>
<dbReference type="GO" id="GO:0051015">
    <property type="term" value="F:actin filament binding"/>
    <property type="evidence" value="ECO:0007669"/>
    <property type="project" value="InterPro"/>
</dbReference>
<feature type="repeat" description="Filamin" evidence="3">
    <location>
        <begin position="14"/>
        <end position="99"/>
    </location>
</feature>
<sequence>FPAPEDQVYLSRTPELGEAAPAEVQEVETFKFAVTPDLDLQSLTAVVTMPSGKTDTAQIQDNHDGTVSVMYRPAQFGQHQLAIQHNGVNITGSPMSFFVDNFNGGAVTLYGPGLSRAIVGEPAAFTVCSKGRSQELSVAVEGTAKATIKCHDNKDGTCSVAWVPPVPGEYKIHVKLGGKPVKNSPFTAFVAGEGLKRAHLSIGSTSEVSLNVSAPELKGLSASIKSPAGIEEPCYIRQIDATHIGVSFTPREAGDHWITVKRNGTVIPKAPFKIKVDKSQVGDASKVIVTGKGRAEAVCQQFNDITIDTRNAGYGGLSVSIEGPSKCELNCKEAKNGLIDVSYRPTEPGIYILSVKFADLHVEDSPFTVNCTGKGIGAVKQEITKTVSQAPLIMPGQDGILFLQLPNTSPMEMTAKVMNPKGVSEDIEMRDMGDNFYQIKLKPEMEGSHAISVMHKDQHLNGSPLPFTVGPFTETGAHRVRATGVGLFRAETNYKQTFNIYTREAGKGTLAVAIEGPSKAEMEFKDHRDGNCHVDYKVTVPGIYVISTRFNGDHIPDSPFKVFVAPATGEARRLELASFPDSCMPEKACTFTVLTHRAAGHLEAKVHTPSNNTETIDIVPIEEGESYALRFIPHETGNYYIDVTLDGAPMRDSPFRLRVGSREENDPTAITVSGDGIRRGETGKKCEFVINTCNAGSGLLQVQIDGPSKVTLDAYELELGYKVRYMALVPGPYYAAIKYSGVHIPGSPFKIMVTGSELGNTEADSIDALAKTSKGTVAQVPVFTGDASKVVVKGAGLNKFFPGRPAIFNIETGLAGINLLFVGVVTTKGPCEEVTVKHTGGGNFLVQYRIQDRVKGFIFVKYGEEEVPGSPFAISY</sequence>
<protein>
    <submittedName>
        <fullName evidence="6">Filamin A, alpha (actin binding protein 280)</fullName>
    </submittedName>
</protein>
<dbReference type="WBParaSite" id="EVEC_0000270701-mRNA-1">
    <property type="protein sequence ID" value="EVEC_0000270701-mRNA-1"/>
    <property type="gene ID" value="EVEC_0000270701"/>
</dbReference>
<keyword evidence="5" id="KW-1185">Reference proteome</keyword>
<keyword evidence="2" id="KW-0677">Repeat</keyword>
<comment type="similarity">
    <text evidence="1">Belongs to the filamin family.</text>
</comment>
<reference evidence="4 5" key="2">
    <citation type="submission" date="2018-10" db="EMBL/GenBank/DDBJ databases">
        <authorList>
            <consortium name="Pathogen Informatics"/>
        </authorList>
    </citation>
    <scope>NUCLEOTIDE SEQUENCE [LARGE SCALE GENOMIC DNA]</scope>
</reference>
<reference evidence="6" key="1">
    <citation type="submission" date="2017-02" db="UniProtKB">
        <authorList>
            <consortium name="WormBaseParasite"/>
        </authorList>
    </citation>
    <scope>IDENTIFICATION</scope>
</reference>
<dbReference type="Gene3D" id="2.60.40.10">
    <property type="entry name" value="Immunoglobulins"/>
    <property type="match status" value="9"/>
</dbReference>
<dbReference type="InterPro" id="IPR001298">
    <property type="entry name" value="Filamin/ABP280_rpt"/>
</dbReference>
<evidence type="ECO:0000256" key="3">
    <source>
        <dbReference type="PROSITE-ProRule" id="PRU00087"/>
    </source>
</evidence>
<dbReference type="InterPro" id="IPR014756">
    <property type="entry name" value="Ig_E-set"/>
</dbReference>
<dbReference type="PANTHER" id="PTHR38537:SF8">
    <property type="entry name" value="FILAMIN-A"/>
    <property type="match status" value="1"/>
</dbReference>
<evidence type="ECO:0000256" key="1">
    <source>
        <dbReference type="ARBA" id="ARBA00009238"/>
    </source>
</evidence>
<organism evidence="6">
    <name type="scientific">Enterobius vermicularis</name>
    <name type="common">Human pinworm</name>
    <dbReference type="NCBI Taxonomy" id="51028"/>
    <lineage>
        <taxon>Eukaryota</taxon>
        <taxon>Metazoa</taxon>
        <taxon>Ecdysozoa</taxon>
        <taxon>Nematoda</taxon>
        <taxon>Chromadorea</taxon>
        <taxon>Rhabditida</taxon>
        <taxon>Spirurina</taxon>
        <taxon>Oxyuridomorpha</taxon>
        <taxon>Oxyuroidea</taxon>
        <taxon>Oxyuridae</taxon>
        <taxon>Enterobius</taxon>
    </lineage>
</organism>
<dbReference type="SMART" id="SM00557">
    <property type="entry name" value="IG_FLMN"/>
    <property type="match status" value="9"/>
</dbReference>
<dbReference type="EMBL" id="UXUI01007376">
    <property type="protein sequence ID" value="VDD87272.1"/>
    <property type="molecule type" value="Genomic_DNA"/>
</dbReference>
<gene>
    <name evidence="4" type="ORF">EVEC_LOCUS2415</name>
</gene>
<dbReference type="InterPro" id="IPR044801">
    <property type="entry name" value="Filamin"/>
</dbReference>
<feature type="repeat" description="Filamin" evidence="3">
    <location>
        <begin position="782"/>
        <end position="876"/>
    </location>
</feature>
<accession>A0A0N4UYP1</accession>
<dbReference type="FunFam" id="2.60.40.10:FF:000140">
    <property type="entry name" value="FiLamiN (Actin binding protein) homolog"/>
    <property type="match status" value="1"/>
</dbReference>
<evidence type="ECO:0000313" key="4">
    <source>
        <dbReference type="EMBL" id="VDD87272.1"/>
    </source>
</evidence>
<dbReference type="FunFam" id="2.60.40.10:FF:000096">
    <property type="entry name" value="filamin-C isoform X2"/>
    <property type="match status" value="1"/>
</dbReference>
<dbReference type="SUPFAM" id="SSF81296">
    <property type="entry name" value="E set domains"/>
    <property type="match status" value="9"/>
</dbReference>
<feature type="repeat" description="Filamin" evidence="3">
    <location>
        <begin position="472"/>
        <end position="564"/>
    </location>
</feature>
<evidence type="ECO:0000256" key="2">
    <source>
        <dbReference type="ARBA" id="ARBA00022737"/>
    </source>
</evidence>
<dbReference type="OrthoDB" id="5334309at2759"/>
<dbReference type="InterPro" id="IPR017868">
    <property type="entry name" value="Filamin/ABP280_repeat-like"/>
</dbReference>
<feature type="repeat" description="Filamin" evidence="3">
    <location>
        <begin position="190"/>
        <end position="276"/>
    </location>
</feature>
<dbReference type="Pfam" id="PF00630">
    <property type="entry name" value="Filamin"/>
    <property type="match status" value="9"/>
</dbReference>
<dbReference type="GO" id="GO:0030036">
    <property type="term" value="P:actin cytoskeleton organization"/>
    <property type="evidence" value="ECO:0007669"/>
    <property type="project" value="InterPro"/>
</dbReference>
<dbReference type="PANTHER" id="PTHR38537">
    <property type="entry name" value="JITTERBUG, ISOFORM N"/>
    <property type="match status" value="1"/>
</dbReference>
<dbReference type="InterPro" id="IPR013783">
    <property type="entry name" value="Ig-like_fold"/>
</dbReference>
<feature type="repeat" description="Filamin" evidence="3">
    <location>
        <begin position="99"/>
        <end position="190"/>
    </location>
</feature>
<evidence type="ECO:0000313" key="5">
    <source>
        <dbReference type="Proteomes" id="UP000274131"/>
    </source>
</evidence>
<dbReference type="PROSITE" id="PS50194">
    <property type="entry name" value="FILAMIN_REPEAT"/>
    <property type="match status" value="9"/>
</dbReference>
<dbReference type="STRING" id="51028.A0A0N4UYP1"/>
<feature type="repeat" description="Filamin" evidence="3">
    <location>
        <begin position="662"/>
        <end position="753"/>
    </location>
</feature>
<dbReference type="Proteomes" id="UP000274131">
    <property type="component" value="Unassembled WGS sequence"/>
</dbReference>
<evidence type="ECO:0000313" key="6">
    <source>
        <dbReference type="WBParaSite" id="EVEC_0000270701-mRNA-1"/>
    </source>
</evidence>
<feature type="repeat" description="Filamin" evidence="3">
    <location>
        <begin position="587"/>
        <end position="659"/>
    </location>
</feature>
<feature type="repeat" description="Filamin" evidence="3">
    <location>
        <begin position="369"/>
        <end position="469"/>
    </location>
</feature>